<dbReference type="EMBL" id="JRTT01000010">
    <property type="protein sequence ID" value="KHD77452.1"/>
    <property type="molecule type" value="Genomic_DNA"/>
</dbReference>
<evidence type="ECO:0000313" key="1">
    <source>
        <dbReference type="EMBL" id="KHD77452.1"/>
    </source>
</evidence>
<dbReference type="eggNOG" id="ENOG5034AKI">
    <property type="taxonomic scope" value="Bacteria"/>
</dbReference>
<evidence type="ECO:0000313" key="2">
    <source>
        <dbReference type="Proteomes" id="UP000054537"/>
    </source>
</evidence>
<protein>
    <submittedName>
        <fullName evidence="1">Uncharacterized protein</fullName>
    </submittedName>
</protein>
<sequence>MVLAMLLASGGCGSPAREPVDPAPTGTPPPTVLTATFEVRGAILHVDYELVNEAGEDLVVLNRLPAGLDDDGTSTAHVVGAGAGGRVEVTTRAFAQPEGSKINYVAAPEVGGTVVVAGGSVGGDVEVPWPLRRDHPWGDDFGDGVVTLADPVREVVFCVGVIRRAELPGTREENGPVVTHSAETTRVQHVACSTPFTL</sequence>
<name>A0A0A6XBI0_ACTUT</name>
<comment type="caution">
    <text evidence="1">The sequence shown here is derived from an EMBL/GenBank/DDBJ whole genome shotgun (WGS) entry which is preliminary data.</text>
</comment>
<gene>
    <name evidence="1" type="ORF">MB27_09965</name>
</gene>
<organism evidence="1 2">
    <name type="scientific">Actinoplanes utahensis</name>
    <dbReference type="NCBI Taxonomy" id="1869"/>
    <lineage>
        <taxon>Bacteria</taxon>
        <taxon>Bacillati</taxon>
        <taxon>Actinomycetota</taxon>
        <taxon>Actinomycetes</taxon>
        <taxon>Micromonosporales</taxon>
        <taxon>Micromonosporaceae</taxon>
        <taxon>Actinoplanes</taxon>
    </lineage>
</organism>
<dbReference type="Proteomes" id="UP000054537">
    <property type="component" value="Unassembled WGS sequence"/>
</dbReference>
<accession>A0A0A6XBI0</accession>
<dbReference type="AlphaFoldDB" id="A0A0A6XBI0"/>
<proteinExistence type="predicted"/>
<reference evidence="1 2" key="1">
    <citation type="submission" date="2014-10" db="EMBL/GenBank/DDBJ databases">
        <title>Draft genome sequence of Actinoplanes utahensis NRRL 12052.</title>
        <authorList>
            <person name="Velasco-Bucheli B."/>
            <person name="del Cerro C."/>
            <person name="Hormigo D."/>
            <person name="Garcia J.L."/>
            <person name="Acebal C."/>
            <person name="Arroyo M."/>
            <person name="de la Mata I."/>
        </authorList>
    </citation>
    <scope>NUCLEOTIDE SEQUENCE [LARGE SCALE GENOMIC DNA]</scope>
    <source>
        <strain evidence="1 2">NRRL 12052</strain>
    </source>
</reference>
<keyword evidence="2" id="KW-1185">Reference proteome</keyword>